<keyword evidence="3" id="KW-1185">Reference proteome</keyword>
<evidence type="ECO:0008006" key="4">
    <source>
        <dbReference type="Google" id="ProtNLM"/>
    </source>
</evidence>
<dbReference type="OrthoDB" id="6485510at2759"/>
<sequence length="112" mass="12697">MGLLHTVVCYINPLGSMRQFSGPRAPPPTSVLAHVYGMQNLYTGFIRILAAYNIDNAPLYHLAILTYVGTIFLNGSETLIWKTARFYETKYAYLPALIGLVWLVAQRDWYLP</sequence>
<protein>
    <recommendedName>
        <fullName evidence="4">Ergosterol biosynthesis protein Erg28</fullName>
    </recommendedName>
</protein>
<dbReference type="HOGENOM" id="CLU_114589_0_0_1"/>
<dbReference type="GO" id="GO:0016020">
    <property type="term" value="C:membrane"/>
    <property type="evidence" value="ECO:0007669"/>
    <property type="project" value="InterPro"/>
</dbReference>
<dbReference type="RefSeq" id="XP_016234585.1">
    <property type="nucleotide sequence ID" value="XM_016381483.1"/>
</dbReference>
<keyword evidence="1" id="KW-1133">Transmembrane helix</keyword>
<keyword evidence="1" id="KW-0812">Transmembrane</keyword>
<reference evidence="2 3" key="1">
    <citation type="submission" date="2015-01" db="EMBL/GenBank/DDBJ databases">
        <title>The Genome Sequence of Exophiala spinifera CBS89968.</title>
        <authorList>
            <consortium name="The Broad Institute Genomics Platform"/>
            <person name="Cuomo C."/>
            <person name="de Hoog S."/>
            <person name="Gorbushina A."/>
            <person name="Stielow B."/>
            <person name="Teixiera M."/>
            <person name="Abouelleil A."/>
            <person name="Chapman S.B."/>
            <person name="Priest M."/>
            <person name="Young S.K."/>
            <person name="Wortman J."/>
            <person name="Nusbaum C."/>
            <person name="Birren B."/>
        </authorList>
    </citation>
    <scope>NUCLEOTIDE SEQUENCE [LARGE SCALE GENOMIC DNA]</scope>
    <source>
        <strain evidence="2 3">CBS 89968</strain>
    </source>
</reference>
<evidence type="ECO:0000313" key="3">
    <source>
        <dbReference type="Proteomes" id="UP000053328"/>
    </source>
</evidence>
<keyword evidence="1" id="KW-0472">Membrane</keyword>
<accession>A0A0D2BSW1</accession>
<feature type="transmembrane region" description="Helical" evidence="1">
    <location>
        <begin position="59"/>
        <end position="80"/>
    </location>
</feature>
<dbReference type="EMBL" id="KN847496">
    <property type="protein sequence ID" value="KIW14369.1"/>
    <property type="molecule type" value="Genomic_DNA"/>
</dbReference>
<dbReference type="STRING" id="91928.A0A0D2BSW1"/>
<dbReference type="GeneID" id="27334234"/>
<evidence type="ECO:0000313" key="2">
    <source>
        <dbReference type="EMBL" id="KIW14369.1"/>
    </source>
</evidence>
<dbReference type="AlphaFoldDB" id="A0A0D2BSW1"/>
<dbReference type="Proteomes" id="UP000053328">
    <property type="component" value="Unassembled WGS sequence"/>
</dbReference>
<name>A0A0D2BSW1_9EURO</name>
<organism evidence="2 3">
    <name type="scientific">Exophiala spinifera</name>
    <dbReference type="NCBI Taxonomy" id="91928"/>
    <lineage>
        <taxon>Eukaryota</taxon>
        <taxon>Fungi</taxon>
        <taxon>Dikarya</taxon>
        <taxon>Ascomycota</taxon>
        <taxon>Pezizomycotina</taxon>
        <taxon>Eurotiomycetes</taxon>
        <taxon>Chaetothyriomycetidae</taxon>
        <taxon>Chaetothyriales</taxon>
        <taxon>Herpotrichiellaceae</taxon>
        <taxon>Exophiala</taxon>
    </lineage>
</organism>
<dbReference type="VEuPathDB" id="FungiDB:PV08_07151"/>
<proteinExistence type="predicted"/>
<evidence type="ECO:0000256" key="1">
    <source>
        <dbReference type="SAM" id="Phobius"/>
    </source>
</evidence>
<dbReference type="Pfam" id="PF03694">
    <property type="entry name" value="Erg28"/>
    <property type="match status" value="1"/>
</dbReference>
<dbReference type="InterPro" id="IPR005352">
    <property type="entry name" value="Erg28"/>
</dbReference>
<gene>
    <name evidence="2" type="ORF">PV08_07151</name>
</gene>